<proteinExistence type="predicted"/>
<keyword evidence="5" id="KW-1185">Reference proteome</keyword>
<protein>
    <submittedName>
        <fullName evidence="4">3'-5' exonuclease</fullName>
    </submittedName>
</protein>
<dbReference type="FunFam" id="3.30.420.10:FF:000045">
    <property type="entry name" value="3'-5' exonuclease DinG"/>
    <property type="match status" value="1"/>
</dbReference>
<dbReference type="GO" id="GO:0045004">
    <property type="term" value="P:DNA replication proofreading"/>
    <property type="evidence" value="ECO:0007669"/>
    <property type="project" value="TreeGrafter"/>
</dbReference>
<feature type="domain" description="Exonuclease" evidence="3">
    <location>
        <begin position="37"/>
        <end position="210"/>
    </location>
</feature>
<sequence length="222" mass="25752">MIRKWFKNKEDENLPGFWQNYASCFEEKLPRKVSDIRFVVFDTETTGFDFDEDRILSIGAFRVENNNIEIGDNFEVFLEQSHFNPETVKIHGIIKNERFEKISELEALKGFLNYIQNSILVAHHAGFDVKMVNKALQRHGLPKLKNKVLDTAALYSKTRISSNLIDREKTYSLDEIAETYNIDLIERHTAAGDAYITALIFMKLLNRLSNGKDVALKNIYRV</sequence>
<reference evidence="4" key="1">
    <citation type="submission" date="2022-07" db="EMBL/GenBank/DDBJ databases">
        <title>Gramela sediminis sp. nov., isolated from deep-sea sediment of the Indian Ocean.</title>
        <authorList>
            <person name="Shi H."/>
        </authorList>
    </citation>
    <scope>NUCLEOTIDE SEQUENCE</scope>
    <source>
        <strain evidence="4">GC03-9</strain>
    </source>
</reference>
<organism evidence="4 5">
    <name type="scientific">Christiangramia oceanisediminis</name>
    <dbReference type="NCBI Taxonomy" id="2920386"/>
    <lineage>
        <taxon>Bacteria</taxon>
        <taxon>Pseudomonadati</taxon>
        <taxon>Bacteroidota</taxon>
        <taxon>Flavobacteriia</taxon>
        <taxon>Flavobacteriales</taxon>
        <taxon>Flavobacteriaceae</taxon>
        <taxon>Christiangramia</taxon>
    </lineage>
</organism>
<dbReference type="CDD" id="cd06127">
    <property type="entry name" value="DEDDh"/>
    <property type="match status" value="1"/>
</dbReference>
<dbReference type="GO" id="GO:0008408">
    <property type="term" value="F:3'-5' exonuclease activity"/>
    <property type="evidence" value="ECO:0007669"/>
    <property type="project" value="TreeGrafter"/>
</dbReference>
<dbReference type="AlphaFoldDB" id="A0A9X2KYM7"/>
<comment type="caution">
    <text evidence="4">The sequence shown here is derived from an EMBL/GenBank/DDBJ whole genome shotgun (WGS) entry which is preliminary data.</text>
</comment>
<keyword evidence="4" id="KW-0378">Hydrolase</keyword>
<dbReference type="InterPro" id="IPR006054">
    <property type="entry name" value="DnaQ"/>
</dbReference>
<accession>A0A9X2KYM7</accession>
<keyword evidence="4" id="KW-0540">Nuclease</keyword>
<dbReference type="SUPFAM" id="SSF53098">
    <property type="entry name" value="Ribonuclease H-like"/>
    <property type="match status" value="1"/>
</dbReference>
<evidence type="ECO:0000313" key="5">
    <source>
        <dbReference type="Proteomes" id="UP001155280"/>
    </source>
</evidence>
<keyword evidence="4" id="KW-0269">Exonuclease</keyword>
<evidence type="ECO:0000256" key="1">
    <source>
        <dbReference type="ARBA" id="ARBA00025483"/>
    </source>
</evidence>
<evidence type="ECO:0000259" key="3">
    <source>
        <dbReference type="SMART" id="SM00479"/>
    </source>
</evidence>
<comment type="subunit">
    <text evidence="2">DNA polymerase III contains a core (composed of alpha, epsilon and theta chains) that associates with a tau subunit. This core dimerizes to form the POLIII' complex. PolIII' associates with the gamma complex (composed of gamma, delta, delta', psi and chi chains) and with the beta chain to form the complete DNA polymerase III complex.</text>
</comment>
<dbReference type="RefSeq" id="WP_241552451.1">
    <property type="nucleotide sequence ID" value="NZ_JANCNS010000003.1"/>
</dbReference>
<dbReference type="Proteomes" id="UP001155280">
    <property type="component" value="Unassembled WGS sequence"/>
</dbReference>
<comment type="function">
    <text evidence="1">DNA polymerase III is a complex, multichain enzyme responsible for most of the replicative synthesis in bacteria. The epsilon subunit contain the editing function and is a proofreading 3'-5' exonuclease.</text>
</comment>
<dbReference type="GO" id="GO:0003887">
    <property type="term" value="F:DNA-directed DNA polymerase activity"/>
    <property type="evidence" value="ECO:0007669"/>
    <property type="project" value="InterPro"/>
</dbReference>
<dbReference type="InterPro" id="IPR012337">
    <property type="entry name" value="RNaseH-like_sf"/>
</dbReference>
<evidence type="ECO:0000313" key="4">
    <source>
        <dbReference type="EMBL" id="MCP9200778.1"/>
    </source>
</evidence>
<dbReference type="InterPro" id="IPR013520">
    <property type="entry name" value="Ribonucl_H"/>
</dbReference>
<dbReference type="GO" id="GO:0005829">
    <property type="term" value="C:cytosol"/>
    <property type="evidence" value="ECO:0007669"/>
    <property type="project" value="TreeGrafter"/>
</dbReference>
<dbReference type="SMART" id="SM00479">
    <property type="entry name" value="EXOIII"/>
    <property type="match status" value="1"/>
</dbReference>
<evidence type="ECO:0000256" key="2">
    <source>
        <dbReference type="ARBA" id="ARBA00026073"/>
    </source>
</evidence>
<dbReference type="PANTHER" id="PTHR30231">
    <property type="entry name" value="DNA POLYMERASE III SUBUNIT EPSILON"/>
    <property type="match status" value="1"/>
</dbReference>
<name>A0A9X2KYM7_9FLAO</name>
<dbReference type="GO" id="GO:0003677">
    <property type="term" value="F:DNA binding"/>
    <property type="evidence" value="ECO:0007669"/>
    <property type="project" value="InterPro"/>
</dbReference>
<dbReference type="PANTHER" id="PTHR30231:SF41">
    <property type="entry name" value="DNA POLYMERASE III SUBUNIT EPSILON"/>
    <property type="match status" value="1"/>
</dbReference>
<dbReference type="InterPro" id="IPR036397">
    <property type="entry name" value="RNaseH_sf"/>
</dbReference>
<dbReference type="NCBIfam" id="TIGR00573">
    <property type="entry name" value="dnaq"/>
    <property type="match status" value="1"/>
</dbReference>
<dbReference type="Pfam" id="PF00929">
    <property type="entry name" value="RNase_T"/>
    <property type="match status" value="1"/>
</dbReference>
<dbReference type="EMBL" id="JANCNS010000003">
    <property type="protein sequence ID" value="MCP9200778.1"/>
    <property type="molecule type" value="Genomic_DNA"/>
</dbReference>
<dbReference type="Gene3D" id="3.30.420.10">
    <property type="entry name" value="Ribonuclease H-like superfamily/Ribonuclease H"/>
    <property type="match status" value="1"/>
</dbReference>
<gene>
    <name evidence="4" type="ORF">MKO06_12735</name>
</gene>